<dbReference type="KEGG" id="slr:L21SP2_0311"/>
<dbReference type="AlphaFoldDB" id="V5WF02"/>
<feature type="domain" description="DUF2147" evidence="1">
    <location>
        <begin position="30"/>
        <end position="161"/>
    </location>
</feature>
<dbReference type="Pfam" id="PF09917">
    <property type="entry name" value="DUF2147"/>
    <property type="match status" value="1"/>
</dbReference>
<protein>
    <recommendedName>
        <fullName evidence="1">DUF2147 domain-containing protein</fullName>
    </recommendedName>
</protein>
<dbReference type="EMBL" id="CP006939">
    <property type="protein sequence ID" value="AHC13751.1"/>
    <property type="molecule type" value="Genomic_DNA"/>
</dbReference>
<dbReference type="RefSeq" id="WP_024266684.1">
    <property type="nucleotide sequence ID" value="NC_023035.1"/>
</dbReference>
<name>V5WF02_9SPIO</name>
<evidence type="ECO:0000313" key="3">
    <source>
        <dbReference type="Proteomes" id="UP000018680"/>
    </source>
</evidence>
<keyword evidence="3" id="KW-1185">Reference proteome</keyword>
<dbReference type="InterPro" id="IPR019223">
    <property type="entry name" value="DUF2147"/>
</dbReference>
<evidence type="ECO:0000259" key="1">
    <source>
        <dbReference type="Pfam" id="PF09917"/>
    </source>
</evidence>
<dbReference type="OrthoDB" id="9814399at2"/>
<dbReference type="eggNOG" id="COG4731">
    <property type="taxonomic scope" value="Bacteria"/>
</dbReference>
<organism evidence="2 3">
    <name type="scientific">Salinispira pacifica</name>
    <dbReference type="NCBI Taxonomy" id="1307761"/>
    <lineage>
        <taxon>Bacteria</taxon>
        <taxon>Pseudomonadati</taxon>
        <taxon>Spirochaetota</taxon>
        <taxon>Spirochaetia</taxon>
        <taxon>Spirochaetales</taxon>
        <taxon>Spirochaetaceae</taxon>
        <taxon>Salinispira</taxon>
    </lineage>
</organism>
<reference evidence="2 3" key="1">
    <citation type="journal article" date="2015" name="Stand. Genomic Sci.">
        <title>Complete genome sequence and description of Salinispira pacifica gen. nov., sp. nov., a novel spirochaete isolated form a hypersaline microbial mat.</title>
        <authorList>
            <person name="Ben Hania W."/>
            <person name="Joseph M."/>
            <person name="Schumann P."/>
            <person name="Bunk B."/>
            <person name="Fiebig A."/>
            <person name="Sproer C."/>
            <person name="Klenk H.P."/>
            <person name="Fardeau M.L."/>
            <person name="Spring S."/>
        </authorList>
    </citation>
    <scope>NUCLEOTIDE SEQUENCE [LARGE SCALE GENOMIC DNA]</scope>
    <source>
        <strain evidence="2 3">L21-RPul-D2</strain>
    </source>
</reference>
<dbReference type="STRING" id="1307761.L21SP2_0311"/>
<gene>
    <name evidence="2" type="ORF">L21SP2_0311</name>
</gene>
<sequence length="172" mass="19646">MRIVSGKFLLLMLAFFLAAGFFLSADPVEGYWKSVDEDGEPTAFWQIYIEDGMAFGRIVKIIGKPQDSIADKVEASYPDHPVSGQLNTMRVVDVPWIYNLEPRRNEGEWTKGHIIDPNDGKRYALDLNFIPADHRKAVDGQETLEVKGKILMFARSQYWVRSSRAEVDSYQE</sequence>
<dbReference type="HOGENOM" id="CLU_108869_0_1_12"/>
<dbReference type="Proteomes" id="UP000018680">
    <property type="component" value="Chromosome"/>
</dbReference>
<accession>V5WF02</accession>
<evidence type="ECO:0000313" key="2">
    <source>
        <dbReference type="EMBL" id="AHC13751.1"/>
    </source>
</evidence>
<proteinExistence type="predicted"/>
<dbReference type="Gene3D" id="2.40.128.520">
    <property type="match status" value="1"/>
</dbReference>